<feature type="compositionally biased region" description="Polar residues" evidence="4">
    <location>
        <begin position="1"/>
        <end position="10"/>
    </location>
</feature>
<accession>A0A8S2MT96</accession>
<feature type="repeat" description="ANK" evidence="3">
    <location>
        <begin position="658"/>
        <end position="679"/>
    </location>
</feature>
<reference evidence="5" key="1">
    <citation type="submission" date="2021-02" db="EMBL/GenBank/DDBJ databases">
        <authorList>
            <person name="Nowell W R."/>
        </authorList>
    </citation>
    <scope>NUCLEOTIDE SEQUENCE</scope>
</reference>
<dbReference type="InterPro" id="IPR002110">
    <property type="entry name" value="Ankyrin_rpt"/>
</dbReference>
<sequence length="789" mass="87832">MSHTVQSSLSFPLPVSSKFESSSPKQNEKEINQTDEFLLPLSPLFDAAIDDDYLAVQSLLSKNYDVNTKDIDGITALHLCAFFKCAKTCDTLCARRAFVNARDNQSLTPLFYACKTNCPTIVRTLVDHGADCDAQNKHWQAPLHICALSSDASSAAFIINHVTNVDTTDEFGLTALHYACMTGNVEMVKLLIDAGANVNLCDRKQNYPLHWASMKGSIDILNILLNAHVNSNCINDQGLTPLHFCIIGNHTDCTRRLLDANANINARTHNGSLPIHLAAYLGNMDIFDLLNNHSQAPKLTETDQKGNTILHFAAATKHAESYIIEHILSKLEESLVNVQNFNNQSPLHVAILHNHENVVHKLIAAGADPSLVDNDNNTSLHLSTSLMSKYNQSNILLALVSHQPNMLCQKNKHSLIPLHIALKNFDYQSIGYLMPEKEGDLSEQAQQSLLLLDSVGRHSLHYAAHSGLTSFIERYFKKMNKEIINQQDSFGLTPLHYACMKWHGLDAINILLKSGADVNIKCHTYEAIPLHYILVYCNSSDVIEQLIRAGSDVLISTKHGETCLSYCIMQNDTYLLKILFDSISKRIFDVKKLIFLSCLQGKDNSLEYILENYKDVDLNETMDDGMTALMLACCYGHCSCVHLLLHRKVNVKIINHIDGKTSLHYAALNGQSECLLSLLQELQVNQEDLKIVINLRDKAGKTALHYSVEHSSPNCIRLLINFGGANPNVADLSLLTPLHYCAIHNCEESLQELLDVHELKVNVMDQNKRLPLHYAAATGNITILSTLAD</sequence>
<dbReference type="PROSITE" id="PS50297">
    <property type="entry name" value="ANK_REP_REGION"/>
    <property type="match status" value="7"/>
</dbReference>
<name>A0A8S2MT96_9BILA</name>
<dbReference type="AlphaFoldDB" id="A0A8S2MT96"/>
<dbReference type="Gene3D" id="1.25.40.20">
    <property type="entry name" value="Ankyrin repeat-containing domain"/>
    <property type="match status" value="7"/>
</dbReference>
<dbReference type="SUPFAM" id="SSF48403">
    <property type="entry name" value="Ankyrin repeat"/>
    <property type="match status" value="2"/>
</dbReference>
<dbReference type="PANTHER" id="PTHR24198">
    <property type="entry name" value="ANKYRIN REPEAT AND PROTEIN KINASE DOMAIN-CONTAINING PROTEIN"/>
    <property type="match status" value="1"/>
</dbReference>
<gene>
    <name evidence="5" type="ORF">BYL167_LOCUS12140</name>
</gene>
<evidence type="ECO:0000256" key="2">
    <source>
        <dbReference type="ARBA" id="ARBA00023043"/>
    </source>
</evidence>
<dbReference type="Pfam" id="PF12796">
    <property type="entry name" value="Ank_2"/>
    <property type="match status" value="5"/>
</dbReference>
<dbReference type="PRINTS" id="PR01415">
    <property type="entry name" value="ANKYRIN"/>
</dbReference>
<dbReference type="EMBL" id="CAJOBH010003945">
    <property type="protein sequence ID" value="CAF3972180.1"/>
    <property type="molecule type" value="Genomic_DNA"/>
</dbReference>
<dbReference type="SMART" id="SM00248">
    <property type="entry name" value="ANK"/>
    <property type="match status" value="18"/>
</dbReference>
<feature type="repeat" description="ANK" evidence="3">
    <location>
        <begin position="490"/>
        <end position="523"/>
    </location>
</feature>
<evidence type="ECO:0000256" key="3">
    <source>
        <dbReference type="PROSITE-ProRule" id="PRU00023"/>
    </source>
</evidence>
<comment type="caution">
    <text evidence="5">The sequence shown here is derived from an EMBL/GenBank/DDBJ whole genome shotgun (WGS) entry which is preliminary data.</text>
</comment>
<protein>
    <submittedName>
        <fullName evidence="5">Uncharacterized protein</fullName>
    </submittedName>
</protein>
<keyword evidence="1" id="KW-0677">Repeat</keyword>
<feature type="region of interest" description="Disordered" evidence="4">
    <location>
        <begin position="1"/>
        <end position="26"/>
    </location>
</feature>
<feature type="repeat" description="ANK" evidence="3">
    <location>
        <begin position="237"/>
        <end position="269"/>
    </location>
</feature>
<organism evidence="5 6">
    <name type="scientific">Rotaria magnacalcarata</name>
    <dbReference type="NCBI Taxonomy" id="392030"/>
    <lineage>
        <taxon>Eukaryota</taxon>
        <taxon>Metazoa</taxon>
        <taxon>Spiralia</taxon>
        <taxon>Gnathifera</taxon>
        <taxon>Rotifera</taxon>
        <taxon>Eurotatoria</taxon>
        <taxon>Bdelloidea</taxon>
        <taxon>Philodinida</taxon>
        <taxon>Philodinidae</taxon>
        <taxon>Rotaria</taxon>
    </lineage>
</organism>
<evidence type="ECO:0000256" key="1">
    <source>
        <dbReference type="ARBA" id="ARBA00022737"/>
    </source>
</evidence>
<feature type="repeat" description="ANK" evidence="3">
    <location>
        <begin position="171"/>
        <end position="203"/>
    </location>
</feature>
<dbReference type="InterPro" id="IPR036770">
    <property type="entry name" value="Ankyrin_rpt-contain_sf"/>
</dbReference>
<dbReference type="PANTHER" id="PTHR24198:SF193">
    <property type="match status" value="1"/>
</dbReference>
<feature type="repeat" description="ANK" evidence="3">
    <location>
        <begin position="204"/>
        <end position="236"/>
    </location>
</feature>
<dbReference type="Pfam" id="PF00023">
    <property type="entry name" value="Ank"/>
    <property type="match status" value="1"/>
</dbReference>
<dbReference type="Pfam" id="PF13637">
    <property type="entry name" value="Ank_4"/>
    <property type="match status" value="1"/>
</dbReference>
<feature type="repeat" description="ANK" evidence="3">
    <location>
        <begin position="105"/>
        <end position="137"/>
    </location>
</feature>
<dbReference type="PROSITE" id="PS50088">
    <property type="entry name" value="ANK_REPEAT"/>
    <property type="match status" value="9"/>
</dbReference>
<evidence type="ECO:0000256" key="4">
    <source>
        <dbReference type="SAM" id="MobiDB-lite"/>
    </source>
</evidence>
<feature type="non-terminal residue" evidence="5">
    <location>
        <position position="789"/>
    </location>
</feature>
<feature type="repeat" description="ANK" evidence="3">
    <location>
        <begin position="342"/>
        <end position="374"/>
    </location>
</feature>
<proteinExistence type="predicted"/>
<feature type="repeat" description="ANK" evidence="3">
    <location>
        <begin position="624"/>
        <end position="656"/>
    </location>
</feature>
<feature type="repeat" description="ANK" evidence="3">
    <location>
        <begin position="767"/>
        <end position="789"/>
    </location>
</feature>
<dbReference type="Proteomes" id="UP000681967">
    <property type="component" value="Unassembled WGS sequence"/>
</dbReference>
<keyword evidence="2 3" id="KW-0040">ANK repeat</keyword>
<evidence type="ECO:0000313" key="6">
    <source>
        <dbReference type="Proteomes" id="UP000681967"/>
    </source>
</evidence>
<evidence type="ECO:0000313" key="5">
    <source>
        <dbReference type="EMBL" id="CAF3972180.1"/>
    </source>
</evidence>